<feature type="region of interest" description="Disordered" evidence="1">
    <location>
        <begin position="34"/>
        <end position="68"/>
    </location>
</feature>
<accession>A0AAN9FAX8</accession>
<dbReference type="PANTHER" id="PTHR33544">
    <property type="entry name" value="DUF4005 DOMAIN-CONTAINING PROTEIN-RELATED"/>
    <property type="match status" value="1"/>
</dbReference>
<protein>
    <submittedName>
        <fullName evidence="2">Uncharacterized protein</fullName>
    </submittedName>
</protein>
<evidence type="ECO:0000256" key="1">
    <source>
        <dbReference type="SAM" id="MobiDB-lite"/>
    </source>
</evidence>
<evidence type="ECO:0000313" key="2">
    <source>
        <dbReference type="EMBL" id="KAK7272074.1"/>
    </source>
</evidence>
<name>A0AAN9FAX8_CLITE</name>
<dbReference type="InterPro" id="IPR040344">
    <property type="entry name" value="At3g17950-like"/>
</dbReference>
<comment type="caution">
    <text evidence="2">The sequence shown here is derived from an EMBL/GenBank/DDBJ whole genome shotgun (WGS) entry which is preliminary data.</text>
</comment>
<dbReference type="Proteomes" id="UP001359559">
    <property type="component" value="Unassembled WGS sequence"/>
</dbReference>
<gene>
    <name evidence="2" type="ORF">RJT34_28456</name>
</gene>
<organism evidence="2 3">
    <name type="scientific">Clitoria ternatea</name>
    <name type="common">Butterfly pea</name>
    <dbReference type="NCBI Taxonomy" id="43366"/>
    <lineage>
        <taxon>Eukaryota</taxon>
        <taxon>Viridiplantae</taxon>
        <taxon>Streptophyta</taxon>
        <taxon>Embryophyta</taxon>
        <taxon>Tracheophyta</taxon>
        <taxon>Spermatophyta</taxon>
        <taxon>Magnoliopsida</taxon>
        <taxon>eudicotyledons</taxon>
        <taxon>Gunneridae</taxon>
        <taxon>Pentapetalae</taxon>
        <taxon>rosids</taxon>
        <taxon>fabids</taxon>
        <taxon>Fabales</taxon>
        <taxon>Fabaceae</taxon>
        <taxon>Papilionoideae</taxon>
        <taxon>50 kb inversion clade</taxon>
        <taxon>NPAAA clade</taxon>
        <taxon>indigoferoid/millettioid clade</taxon>
        <taxon>Phaseoleae</taxon>
        <taxon>Clitoria</taxon>
    </lineage>
</organism>
<evidence type="ECO:0000313" key="3">
    <source>
        <dbReference type="Proteomes" id="UP001359559"/>
    </source>
</evidence>
<sequence length="151" mass="16684">MAQQDEGWPLGLQPLHNGRIELVRNSENAGSISFNTLLTGSPSSSTDSSSDLDTESTTLGSLMGVSSTVELSRESLRGTKTTQVFKSNKKFKFMSWLFCLGSSRKKNPPSLGQFLAVERRVANENRRNQSPLIGTERFHACFLLMDDHIST</sequence>
<dbReference type="EMBL" id="JAYKXN010000007">
    <property type="protein sequence ID" value="KAK7272074.1"/>
    <property type="molecule type" value="Genomic_DNA"/>
</dbReference>
<dbReference type="PANTHER" id="PTHR33544:SF5">
    <property type="entry name" value="DUF4005 DOMAIN-CONTAINING PROTEIN"/>
    <property type="match status" value="1"/>
</dbReference>
<proteinExistence type="predicted"/>
<reference evidence="2 3" key="1">
    <citation type="submission" date="2024-01" db="EMBL/GenBank/DDBJ databases">
        <title>The genomes of 5 underutilized Papilionoideae crops provide insights into root nodulation and disease resistance.</title>
        <authorList>
            <person name="Yuan L."/>
        </authorList>
    </citation>
    <scope>NUCLEOTIDE SEQUENCE [LARGE SCALE GENOMIC DNA]</scope>
    <source>
        <strain evidence="2">LY-2023</strain>
        <tissue evidence="2">Leaf</tissue>
    </source>
</reference>
<feature type="compositionally biased region" description="Low complexity" evidence="1">
    <location>
        <begin position="36"/>
        <end position="62"/>
    </location>
</feature>
<keyword evidence="3" id="KW-1185">Reference proteome</keyword>
<dbReference type="AlphaFoldDB" id="A0AAN9FAX8"/>